<dbReference type="RefSeq" id="WP_213244823.1">
    <property type="nucleotide sequence ID" value="NZ_CP045806.1"/>
</dbReference>
<reference evidence="1" key="1">
    <citation type="journal article" date="2021" name="Nat. Microbiol.">
        <title>Cocultivation of an ultrasmall environmental parasitic bacterium with lytic ability against bacteria associated with wastewater foams.</title>
        <authorList>
            <person name="Batinovic S."/>
            <person name="Rose J.J.A."/>
            <person name="Ratcliffe J."/>
            <person name="Seviour R.J."/>
            <person name="Petrovski S."/>
        </authorList>
    </citation>
    <scope>NUCLEOTIDE SEQUENCE</scope>
    <source>
        <strain evidence="1">CON9</strain>
    </source>
</reference>
<dbReference type="Pfam" id="PF11829">
    <property type="entry name" value="DUF3349"/>
    <property type="match status" value="1"/>
</dbReference>
<gene>
    <name evidence="1" type="ORF">GII31_18340</name>
</gene>
<name>A0ABX6IKW7_9ACTN</name>
<keyword evidence="2" id="KW-1185">Reference proteome</keyword>
<evidence type="ECO:0000313" key="1">
    <source>
        <dbReference type="EMBL" id="QHN36558.1"/>
    </source>
</evidence>
<dbReference type="InterPro" id="IPR021784">
    <property type="entry name" value="DUF3349"/>
</dbReference>
<protein>
    <submittedName>
        <fullName evidence="1">DUF3349 domain-containing protein</fullName>
    </submittedName>
</protein>
<evidence type="ECO:0000313" key="2">
    <source>
        <dbReference type="Proteomes" id="UP001059836"/>
    </source>
</evidence>
<dbReference type="Proteomes" id="UP001059836">
    <property type="component" value="Chromosome"/>
</dbReference>
<dbReference type="EMBL" id="CP045809">
    <property type="protein sequence ID" value="QHN36558.1"/>
    <property type="molecule type" value="Genomic_DNA"/>
</dbReference>
<dbReference type="Gene3D" id="1.10.10.2390">
    <property type="match status" value="1"/>
</dbReference>
<proteinExistence type="predicted"/>
<accession>A0ABX6IKW7</accession>
<dbReference type="Gene3D" id="6.10.140.2080">
    <property type="match status" value="1"/>
</dbReference>
<organism evidence="1 2">
    <name type="scientific">Gordonia pseudamarae</name>
    <dbReference type="NCBI Taxonomy" id="2831662"/>
    <lineage>
        <taxon>Bacteria</taxon>
        <taxon>Bacillati</taxon>
        <taxon>Actinomycetota</taxon>
        <taxon>Actinomycetes</taxon>
        <taxon>Mycobacteriales</taxon>
        <taxon>Gordoniaceae</taxon>
        <taxon>Gordonia</taxon>
    </lineage>
</organism>
<sequence>MTDNVSPFEAAVNWIRAGYPEGIPATDFPPLLALLVRSLDERQVTDVVLRLARDHDLDVPLTEDNIGEAIAKATDEKPTGEKINQVAARLAAAGWPLARAQAHTSETNDDEVHA</sequence>